<feature type="transmembrane region" description="Helical" evidence="1">
    <location>
        <begin position="678"/>
        <end position="699"/>
    </location>
</feature>
<gene>
    <name evidence="2" type="ORF">EHS19_02875</name>
</gene>
<feature type="transmembrane region" description="Helical" evidence="1">
    <location>
        <begin position="37"/>
        <end position="56"/>
    </location>
</feature>
<feature type="transmembrane region" description="Helical" evidence="1">
    <location>
        <begin position="886"/>
        <end position="910"/>
    </location>
</feature>
<feature type="transmembrane region" description="Helical" evidence="1">
    <location>
        <begin position="184"/>
        <end position="201"/>
    </location>
</feature>
<evidence type="ECO:0000256" key="1">
    <source>
        <dbReference type="SAM" id="Phobius"/>
    </source>
</evidence>
<dbReference type="AlphaFoldDB" id="A0A5N5RKS6"/>
<evidence type="ECO:0008006" key="4">
    <source>
        <dbReference type="Google" id="ProtNLM"/>
    </source>
</evidence>
<proteinExistence type="predicted"/>
<organism evidence="2 3">
    <name type="scientific">Bifidobacterium jacchi</name>
    <dbReference type="NCBI Taxonomy" id="2490545"/>
    <lineage>
        <taxon>Bacteria</taxon>
        <taxon>Bacillati</taxon>
        <taxon>Actinomycetota</taxon>
        <taxon>Actinomycetes</taxon>
        <taxon>Bifidobacteriales</taxon>
        <taxon>Bifidobacteriaceae</taxon>
        <taxon>Bifidobacterium</taxon>
    </lineage>
</organism>
<keyword evidence="1" id="KW-0812">Transmembrane</keyword>
<dbReference type="OrthoDB" id="2017740at2"/>
<dbReference type="EMBL" id="RQSP01000006">
    <property type="protein sequence ID" value="KAB5607897.1"/>
    <property type="molecule type" value="Genomic_DNA"/>
</dbReference>
<keyword evidence="1" id="KW-1133">Transmembrane helix</keyword>
<feature type="transmembrane region" description="Helical" evidence="1">
    <location>
        <begin position="554"/>
        <end position="572"/>
    </location>
</feature>
<feature type="transmembrane region" description="Helical" evidence="1">
    <location>
        <begin position="213"/>
        <end position="234"/>
    </location>
</feature>
<dbReference type="RefSeq" id="WP_151916300.1">
    <property type="nucleotide sequence ID" value="NZ_RQSP01000006.1"/>
</dbReference>
<keyword evidence="1" id="KW-0472">Membrane</keyword>
<comment type="caution">
    <text evidence="2">The sequence shown here is derived from an EMBL/GenBank/DDBJ whole genome shotgun (WGS) entry which is preliminary data.</text>
</comment>
<feature type="transmembrane region" description="Helical" evidence="1">
    <location>
        <begin position="578"/>
        <end position="599"/>
    </location>
</feature>
<accession>A0A5N5RKS6</accession>
<feature type="transmembrane region" description="Helical" evidence="1">
    <location>
        <begin position="446"/>
        <end position="466"/>
    </location>
</feature>
<evidence type="ECO:0000313" key="3">
    <source>
        <dbReference type="Proteomes" id="UP000326336"/>
    </source>
</evidence>
<feature type="transmembrane region" description="Helical" evidence="1">
    <location>
        <begin position="606"/>
        <end position="623"/>
    </location>
</feature>
<feature type="transmembrane region" description="Helical" evidence="1">
    <location>
        <begin position="527"/>
        <end position="547"/>
    </location>
</feature>
<protein>
    <recommendedName>
        <fullName evidence="4">DUF2142 domain-containing protein</fullName>
    </recommendedName>
</protein>
<name>A0A5N5RKS6_9BIFI</name>
<feature type="transmembrane region" description="Helical" evidence="1">
    <location>
        <begin position="643"/>
        <end position="666"/>
    </location>
</feature>
<reference evidence="2 3" key="1">
    <citation type="journal article" date="2019" name="Int. J. Syst. Evol. Microbiol.">
        <title>Bifidobacterium jacchi sp. nov., isolated from the faeces of a baby common marmoset (Callithrix jacchus).</title>
        <authorList>
            <person name="Modesto M."/>
            <person name="Watanabe K."/>
            <person name="Arita M."/>
            <person name="Satti M."/>
            <person name="Oki K."/>
            <person name="Sciavilla P."/>
            <person name="Patavino C."/>
            <person name="Camma C."/>
            <person name="Michelini S."/>
            <person name="Sgorbati B."/>
            <person name="Mattarelli P."/>
        </authorList>
    </citation>
    <scope>NUCLEOTIDE SEQUENCE [LARGE SCALE GENOMIC DNA]</scope>
    <source>
        <strain evidence="2 3">MRM 9.3</strain>
    </source>
</reference>
<feature type="transmembrane region" description="Helical" evidence="1">
    <location>
        <begin position="411"/>
        <end position="434"/>
    </location>
</feature>
<sequence>MDKQIAGNSVRTDTGTGGAALWKLLLWVRSWSRSHPCIVSTIVVTTALVVLVLIPLTPTNVSYSANFDSAAAGARVTFMFDKDGRIPEKATQNSFVQTGAATIALDPLNQNSSTLAIVVNDSNATLRSLDVSVRVNNRIWYTFVSIPGGEVESKRTPSEGNTTFTVSADRMASIRRIAKARSEYKILIAALILIAYVVALLRFSVLKKLNIRVFIAGVAVGLLLCGFMANLWLVKQPFSRNTPFAFNSTSSLNIKGKYLIEQKLLVQGKHAGFVKLPISLAYNVGPADPESGSNPSYDKLYASANEFKDRYLLNITAEKNQSVVFDGIITPSMMDETRSNVVIPMNLNGYNGTILSVKLSKTSEGTPSLLFTKGTLQGQDPTLLKPSVQKLDAPAWSANDYLNLSVGYNGIPYQAIITMIVIAGVLLLIVNLLFGGSRFIQIRSWVCGFDYIAMMLYAAAQAFIYMSSVQGFPDEAAHVSYVEALATGSAGRGVVPEFANMRIYALTDVDIDLTKDAGFNYLGHPPLYYRIMMLLTPFNLNGNIVTFSLQRMRLMSFLIGIAGIALIYYIGFTRIPKFPVMHLLFAMIVIAPVNMVYGISGVTNDSLTILTVAVFLLGIIRFYERRYGLMTYVLIAVGISATVLTKLTAGMIVVVIACLVIVYTCVAEKRGKEALRRPSFYASWLIYVIPIGYFIALYMKYHTIQPGFQNLALREYIDSPMYTTIDARTHMGVWESVMQLLKSFVSTWHMLTGHVYVYKPDYPWYSLDRVAVIMILIVPFVVFAMKRSRLIDYMRIGISSVCIVFLYQARSVFSSYYINGRFGGYSSRYYLCAIGIFALIAIWLIVQRFGVNDKNVVEFASDEIRQKKTHAGESCRASGSVLTQTGILVCSVLFLLLLFDGFVYSVLYYADNTPAFIG</sequence>
<evidence type="ECO:0000313" key="2">
    <source>
        <dbReference type="EMBL" id="KAB5607897.1"/>
    </source>
</evidence>
<feature type="transmembrane region" description="Helical" evidence="1">
    <location>
        <begin position="764"/>
        <end position="784"/>
    </location>
</feature>
<feature type="transmembrane region" description="Helical" evidence="1">
    <location>
        <begin position="828"/>
        <end position="846"/>
    </location>
</feature>
<dbReference type="Proteomes" id="UP000326336">
    <property type="component" value="Unassembled WGS sequence"/>
</dbReference>
<keyword evidence="3" id="KW-1185">Reference proteome</keyword>
<feature type="transmembrane region" description="Helical" evidence="1">
    <location>
        <begin position="796"/>
        <end position="816"/>
    </location>
</feature>